<reference evidence="1" key="1">
    <citation type="submission" date="2019-10" db="EMBL/GenBank/DDBJ databases">
        <title>Conservation and host-specific expression of non-tandemly repeated heterogenous ribosome RNA gene in arbuscular mycorrhizal fungi.</title>
        <authorList>
            <person name="Maeda T."/>
            <person name="Kobayashi Y."/>
            <person name="Nakagawa T."/>
            <person name="Ezawa T."/>
            <person name="Yamaguchi K."/>
            <person name="Bino T."/>
            <person name="Nishimoto Y."/>
            <person name="Shigenobu S."/>
            <person name="Kawaguchi M."/>
        </authorList>
    </citation>
    <scope>NUCLEOTIDE SEQUENCE</scope>
    <source>
        <strain evidence="1">HR1</strain>
    </source>
</reference>
<proteinExistence type="predicted"/>
<sequence length="72" mass="8590">MINNDRLGFRYSNLVKSAYYQNCSLFIQFFNIKPIDNKSNGDFAEKFTLNSKKLMSIPSYNFTKYESLMFYE</sequence>
<organism evidence="1 2">
    <name type="scientific">Rhizophagus clarus</name>
    <dbReference type="NCBI Taxonomy" id="94130"/>
    <lineage>
        <taxon>Eukaryota</taxon>
        <taxon>Fungi</taxon>
        <taxon>Fungi incertae sedis</taxon>
        <taxon>Mucoromycota</taxon>
        <taxon>Glomeromycotina</taxon>
        <taxon>Glomeromycetes</taxon>
        <taxon>Glomerales</taxon>
        <taxon>Glomeraceae</taxon>
        <taxon>Rhizophagus</taxon>
    </lineage>
</organism>
<evidence type="ECO:0000313" key="2">
    <source>
        <dbReference type="Proteomes" id="UP000615446"/>
    </source>
</evidence>
<dbReference type="EMBL" id="BLAL01000242">
    <property type="protein sequence ID" value="GES95401.1"/>
    <property type="molecule type" value="Genomic_DNA"/>
</dbReference>
<gene>
    <name evidence="1" type="ORF">RCL2_002207400</name>
</gene>
<dbReference type="Proteomes" id="UP000615446">
    <property type="component" value="Unassembled WGS sequence"/>
</dbReference>
<comment type="caution">
    <text evidence="1">The sequence shown here is derived from an EMBL/GenBank/DDBJ whole genome shotgun (WGS) entry which is preliminary data.</text>
</comment>
<evidence type="ECO:0000313" key="1">
    <source>
        <dbReference type="EMBL" id="GES95401.1"/>
    </source>
</evidence>
<protein>
    <submittedName>
        <fullName evidence="1">Uncharacterized protein</fullName>
    </submittedName>
</protein>
<dbReference type="AlphaFoldDB" id="A0A8H3M0I3"/>
<accession>A0A8H3M0I3</accession>
<name>A0A8H3M0I3_9GLOM</name>